<protein>
    <submittedName>
        <fullName evidence="2">Protein of uncharacterized function (DUF2511)</fullName>
    </submittedName>
</protein>
<dbReference type="AlphaFoldDB" id="A0A379G414"/>
<organism evidence="2 3">
    <name type="scientific">Providencia rustigianii</name>
    <dbReference type="NCBI Taxonomy" id="158850"/>
    <lineage>
        <taxon>Bacteria</taxon>
        <taxon>Pseudomonadati</taxon>
        <taxon>Pseudomonadota</taxon>
        <taxon>Gammaproteobacteria</taxon>
        <taxon>Enterobacterales</taxon>
        <taxon>Morganellaceae</taxon>
        <taxon>Providencia</taxon>
    </lineage>
</organism>
<keyword evidence="1" id="KW-0732">Signal</keyword>
<dbReference type="OrthoDB" id="6519165at2"/>
<evidence type="ECO:0000313" key="2">
    <source>
        <dbReference type="EMBL" id="SUC35708.1"/>
    </source>
</evidence>
<dbReference type="RefSeq" id="WP_006815289.1">
    <property type="nucleotide sequence ID" value="NZ_AP018946.1"/>
</dbReference>
<gene>
    <name evidence="2" type="ORF">NCTC12026_02108</name>
</gene>
<dbReference type="InterPro" id="IPR019648">
    <property type="entry name" value="YebY"/>
</dbReference>
<evidence type="ECO:0000256" key="1">
    <source>
        <dbReference type="SAM" id="SignalP"/>
    </source>
</evidence>
<proteinExistence type="predicted"/>
<accession>A0A379G414</accession>
<sequence length="113" mass="12483">MKHTLIVCSLLLGCTVSSAFAAPLTSVSKKQFGADWPLKREEVMLECRSNGALIVINPSTLMQYPLNDIAQDLMEKKQIQAQPIDVLLAPSDSKKTTEERILPLKQAAQKLCE</sequence>
<reference evidence="2 3" key="1">
    <citation type="submission" date="2018-06" db="EMBL/GenBank/DDBJ databases">
        <authorList>
            <consortium name="Pathogen Informatics"/>
            <person name="Doyle S."/>
        </authorList>
    </citation>
    <scope>NUCLEOTIDE SEQUENCE [LARGE SCALE GENOMIC DNA]</scope>
    <source>
        <strain evidence="2 3">NCTC12026</strain>
    </source>
</reference>
<feature type="chain" id="PRO_5016962022" evidence="1">
    <location>
        <begin position="22"/>
        <end position="113"/>
    </location>
</feature>
<evidence type="ECO:0000313" key="3">
    <source>
        <dbReference type="Proteomes" id="UP000255129"/>
    </source>
</evidence>
<dbReference type="Proteomes" id="UP000255129">
    <property type="component" value="Unassembled WGS sequence"/>
</dbReference>
<dbReference type="EMBL" id="UGUA01000002">
    <property type="protein sequence ID" value="SUC35708.1"/>
    <property type="molecule type" value="Genomic_DNA"/>
</dbReference>
<dbReference type="Pfam" id="PF10709">
    <property type="entry name" value="DUF2511"/>
    <property type="match status" value="1"/>
</dbReference>
<feature type="signal peptide" evidence="1">
    <location>
        <begin position="1"/>
        <end position="21"/>
    </location>
</feature>
<name>A0A379G414_9GAMM</name>